<evidence type="ECO:0008006" key="4">
    <source>
        <dbReference type="Google" id="ProtNLM"/>
    </source>
</evidence>
<dbReference type="Proteomes" id="UP000177870">
    <property type="component" value="Chromosome"/>
</dbReference>
<feature type="transmembrane region" description="Helical" evidence="1">
    <location>
        <begin position="6"/>
        <end position="25"/>
    </location>
</feature>
<dbReference type="OrthoDB" id="428564at2"/>
<dbReference type="RefSeq" id="WP_070391769.1">
    <property type="nucleotide sequence ID" value="NZ_CP017599.1"/>
</dbReference>
<accession>A0A1D8TNZ4</accession>
<name>A0A1D8TNZ4_9CYAN</name>
<keyword evidence="1" id="KW-1133">Transmembrane helix</keyword>
<sequence length="63" mass="7074">MERGKIVAIITGAISILLAIAYLIIVQLLDFRGEMIPAPVSQSLDWGYWMGYFYPGVAQWLIT</sequence>
<dbReference type="STRING" id="1458985.BJP34_07270"/>
<evidence type="ECO:0000313" key="2">
    <source>
        <dbReference type="EMBL" id="AOW99282.1"/>
    </source>
</evidence>
<evidence type="ECO:0000313" key="3">
    <source>
        <dbReference type="Proteomes" id="UP000177870"/>
    </source>
</evidence>
<keyword evidence="1" id="KW-0472">Membrane</keyword>
<gene>
    <name evidence="2" type="ORF">BJP34_07270</name>
</gene>
<reference evidence="3" key="1">
    <citation type="submission" date="2016-10" db="EMBL/GenBank/DDBJ databases">
        <title>Comparative genomics uncovers the prolific and rare metabolic potential of the cyanobacterial genus Moorea.</title>
        <authorList>
            <person name="Leao T."/>
            <person name="Castelao G."/>
            <person name="Korobeynikov A."/>
            <person name="Monroe E.A."/>
            <person name="Podell S."/>
            <person name="Glukhov E."/>
            <person name="Allen E."/>
            <person name="Gerwick W.H."/>
            <person name="Gerwick L."/>
        </authorList>
    </citation>
    <scope>NUCLEOTIDE SEQUENCE [LARGE SCALE GENOMIC DNA]</scope>
    <source>
        <strain evidence="3">PAL-8-15-08-1</strain>
    </source>
</reference>
<proteinExistence type="predicted"/>
<dbReference type="EMBL" id="CP017599">
    <property type="protein sequence ID" value="AOW99282.1"/>
    <property type="molecule type" value="Genomic_DNA"/>
</dbReference>
<evidence type="ECO:0000256" key="1">
    <source>
        <dbReference type="SAM" id="Phobius"/>
    </source>
</evidence>
<dbReference type="KEGG" id="mpro:BJP34_07270"/>
<organism evidence="2 3">
    <name type="scientific">Moorena producens PAL-8-15-08-1</name>
    <dbReference type="NCBI Taxonomy" id="1458985"/>
    <lineage>
        <taxon>Bacteria</taxon>
        <taxon>Bacillati</taxon>
        <taxon>Cyanobacteriota</taxon>
        <taxon>Cyanophyceae</taxon>
        <taxon>Coleofasciculales</taxon>
        <taxon>Coleofasciculaceae</taxon>
        <taxon>Moorena</taxon>
    </lineage>
</organism>
<keyword evidence="1" id="KW-0812">Transmembrane</keyword>
<dbReference type="AlphaFoldDB" id="A0A1D8TNZ4"/>
<protein>
    <recommendedName>
        <fullName evidence="4">Glucose-inhibited division protein A</fullName>
    </recommendedName>
</protein>